<proteinExistence type="predicted"/>
<name>A0A2P2M051_RHIMU</name>
<evidence type="ECO:0000313" key="1">
    <source>
        <dbReference type="EMBL" id="MBX23571.1"/>
    </source>
</evidence>
<sequence>MVLRLRITKHRIPNVKTSSIIPALMPKTQVKLLVITALVGHKLAGRR</sequence>
<dbReference type="EMBL" id="GGEC01043087">
    <property type="protein sequence ID" value="MBX23571.1"/>
    <property type="molecule type" value="Transcribed_RNA"/>
</dbReference>
<protein>
    <submittedName>
        <fullName evidence="1">Two-component response regulator-like APRR2 isoform X2</fullName>
    </submittedName>
</protein>
<dbReference type="AlphaFoldDB" id="A0A2P2M051"/>
<organism evidence="1">
    <name type="scientific">Rhizophora mucronata</name>
    <name type="common">Asiatic mangrove</name>
    <dbReference type="NCBI Taxonomy" id="61149"/>
    <lineage>
        <taxon>Eukaryota</taxon>
        <taxon>Viridiplantae</taxon>
        <taxon>Streptophyta</taxon>
        <taxon>Embryophyta</taxon>
        <taxon>Tracheophyta</taxon>
        <taxon>Spermatophyta</taxon>
        <taxon>Magnoliopsida</taxon>
        <taxon>eudicotyledons</taxon>
        <taxon>Gunneridae</taxon>
        <taxon>Pentapetalae</taxon>
        <taxon>rosids</taxon>
        <taxon>fabids</taxon>
        <taxon>Malpighiales</taxon>
        <taxon>Rhizophoraceae</taxon>
        <taxon>Rhizophora</taxon>
    </lineage>
</organism>
<accession>A0A2P2M051</accession>
<reference evidence="1" key="1">
    <citation type="submission" date="2018-02" db="EMBL/GenBank/DDBJ databases">
        <title>Rhizophora mucronata_Transcriptome.</title>
        <authorList>
            <person name="Meera S.P."/>
            <person name="Sreeshan A."/>
            <person name="Augustine A."/>
        </authorList>
    </citation>
    <scope>NUCLEOTIDE SEQUENCE</scope>
    <source>
        <tissue evidence="1">Leaf</tissue>
    </source>
</reference>